<dbReference type="PRINTS" id="PR00834">
    <property type="entry name" value="PROTEASES2C"/>
</dbReference>
<dbReference type="SUPFAM" id="SSF50494">
    <property type="entry name" value="Trypsin-like serine proteases"/>
    <property type="match status" value="1"/>
</dbReference>
<proteinExistence type="predicted"/>
<dbReference type="InterPro" id="IPR009003">
    <property type="entry name" value="Peptidase_S1_PA"/>
</dbReference>
<dbReference type="GO" id="GO:0006508">
    <property type="term" value="P:proteolysis"/>
    <property type="evidence" value="ECO:0007669"/>
    <property type="project" value="UniProtKB-KW"/>
</dbReference>
<dbReference type="GO" id="GO:0004252">
    <property type="term" value="F:serine-type endopeptidase activity"/>
    <property type="evidence" value="ECO:0007669"/>
    <property type="project" value="InterPro"/>
</dbReference>
<sequence length="207" mass="23431">MKRKKWSGYIKSKYPISSSLNPQNFLVPLVEQVKDGVVSIVTEDHVSTSRVDQMIKELFRQQSANNLTTERSFGSGFIFHPSGYILTSEHVVGKSKTILVKLCNGRIFEAKRVHSDPVRDYAIIKINADCRLYPLPLGDSTQTKVGEWVISIGSPSCAKGIKMPKHRHTPFKGQKKSRPLLVVSRKGLYVIMKLYRKSYCKSVVGYR</sequence>
<evidence type="ECO:0000313" key="3">
    <source>
        <dbReference type="Proteomes" id="UP000271031"/>
    </source>
</evidence>
<name>A0A3M8DJZ1_9BACL</name>
<reference evidence="2 3" key="1">
    <citation type="submission" date="2018-10" db="EMBL/GenBank/DDBJ databases">
        <title>Phylogenomics of Brevibacillus.</title>
        <authorList>
            <person name="Dunlap C."/>
        </authorList>
    </citation>
    <scope>NUCLEOTIDE SEQUENCE [LARGE SCALE GENOMIC DNA]</scope>
    <source>
        <strain evidence="2 3">JCM 15716</strain>
    </source>
</reference>
<keyword evidence="1" id="KW-0720">Serine protease</keyword>
<dbReference type="AlphaFoldDB" id="A0A3M8DJZ1"/>
<accession>A0A3M8DJZ1</accession>
<evidence type="ECO:0000256" key="1">
    <source>
        <dbReference type="ARBA" id="ARBA00022825"/>
    </source>
</evidence>
<dbReference type="OrthoDB" id="9758917at2"/>
<protein>
    <submittedName>
        <fullName evidence="2">Serine protease</fullName>
    </submittedName>
</protein>
<dbReference type="Pfam" id="PF13365">
    <property type="entry name" value="Trypsin_2"/>
    <property type="match status" value="1"/>
</dbReference>
<dbReference type="EMBL" id="RHHQ01000012">
    <property type="protein sequence ID" value="RNB87437.1"/>
    <property type="molecule type" value="Genomic_DNA"/>
</dbReference>
<keyword evidence="1" id="KW-0378">Hydrolase</keyword>
<dbReference type="PANTHER" id="PTHR22939">
    <property type="entry name" value="SERINE PROTEASE FAMILY S1C HTRA-RELATED"/>
    <property type="match status" value="1"/>
</dbReference>
<dbReference type="PANTHER" id="PTHR22939:SF129">
    <property type="entry name" value="SERINE PROTEASE HTRA2, MITOCHONDRIAL"/>
    <property type="match status" value="1"/>
</dbReference>
<gene>
    <name evidence="2" type="ORF">EDM56_17460</name>
</gene>
<dbReference type="Proteomes" id="UP000271031">
    <property type="component" value="Unassembled WGS sequence"/>
</dbReference>
<dbReference type="RefSeq" id="WP_122919134.1">
    <property type="nucleotide sequence ID" value="NZ_RHHQ01000012.1"/>
</dbReference>
<keyword evidence="3" id="KW-1185">Reference proteome</keyword>
<evidence type="ECO:0000313" key="2">
    <source>
        <dbReference type="EMBL" id="RNB87437.1"/>
    </source>
</evidence>
<dbReference type="Gene3D" id="2.40.10.120">
    <property type="match status" value="1"/>
</dbReference>
<keyword evidence="2" id="KW-0645">Protease</keyword>
<comment type="caution">
    <text evidence="2">The sequence shown here is derived from an EMBL/GenBank/DDBJ whole genome shotgun (WGS) entry which is preliminary data.</text>
</comment>
<organism evidence="2 3">
    <name type="scientific">Brevibacillus fluminis</name>
    <dbReference type="NCBI Taxonomy" id="511487"/>
    <lineage>
        <taxon>Bacteria</taxon>
        <taxon>Bacillati</taxon>
        <taxon>Bacillota</taxon>
        <taxon>Bacilli</taxon>
        <taxon>Bacillales</taxon>
        <taxon>Paenibacillaceae</taxon>
        <taxon>Brevibacillus</taxon>
    </lineage>
</organism>
<dbReference type="InterPro" id="IPR001940">
    <property type="entry name" value="Peptidase_S1C"/>
</dbReference>